<dbReference type="PROSITE" id="PS00301">
    <property type="entry name" value="G_TR_1"/>
    <property type="match status" value="1"/>
</dbReference>
<dbReference type="Gene3D" id="2.40.30.10">
    <property type="entry name" value="Translation factors"/>
    <property type="match status" value="2"/>
</dbReference>
<dbReference type="InterPro" id="IPR044138">
    <property type="entry name" value="CysN_II"/>
</dbReference>
<dbReference type="InterPro" id="IPR005225">
    <property type="entry name" value="Small_GTP-bd"/>
</dbReference>
<dbReference type="GO" id="GO:0005524">
    <property type="term" value="F:ATP binding"/>
    <property type="evidence" value="ECO:0007669"/>
    <property type="project" value="UniProtKB-KW"/>
</dbReference>
<dbReference type="SUPFAM" id="SSF52540">
    <property type="entry name" value="P-loop containing nucleoside triphosphate hydrolases"/>
    <property type="match status" value="1"/>
</dbReference>
<dbReference type="InterPro" id="IPR031157">
    <property type="entry name" value="G_TR_CS"/>
</dbReference>
<evidence type="ECO:0000313" key="9">
    <source>
        <dbReference type="Proteomes" id="UP000572680"/>
    </source>
</evidence>
<dbReference type="NCBIfam" id="TIGR00231">
    <property type="entry name" value="small_GTP"/>
    <property type="match status" value="1"/>
</dbReference>
<keyword evidence="9" id="KW-1185">Reference proteome</keyword>
<dbReference type="GO" id="GO:0003924">
    <property type="term" value="F:GTPase activity"/>
    <property type="evidence" value="ECO:0007669"/>
    <property type="project" value="InterPro"/>
</dbReference>
<evidence type="ECO:0000256" key="4">
    <source>
        <dbReference type="ARBA" id="ARBA00022741"/>
    </source>
</evidence>
<dbReference type="CDD" id="cd04095">
    <property type="entry name" value="CysN_NoDQ_III"/>
    <property type="match status" value="1"/>
</dbReference>
<evidence type="ECO:0000313" key="8">
    <source>
        <dbReference type="EMBL" id="MBA8956749.1"/>
    </source>
</evidence>
<dbReference type="AlphaFoldDB" id="A0A7W3LYL0"/>
<accession>A0A7W3LYL0</accession>
<dbReference type="PRINTS" id="PR00315">
    <property type="entry name" value="ELONGATNFCT"/>
</dbReference>
<name>A0A7W3LYL0_ACTNM</name>
<evidence type="ECO:0000259" key="7">
    <source>
        <dbReference type="PROSITE" id="PS51722"/>
    </source>
</evidence>
<dbReference type="GO" id="GO:0005525">
    <property type="term" value="F:GTP binding"/>
    <property type="evidence" value="ECO:0007669"/>
    <property type="project" value="UniProtKB-KW"/>
</dbReference>
<evidence type="ECO:0000256" key="2">
    <source>
        <dbReference type="ARBA" id="ARBA00022679"/>
    </source>
</evidence>
<dbReference type="CDD" id="cd03695">
    <property type="entry name" value="CysN_NodQ_II"/>
    <property type="match status" value="1"/>
</dbReference>
<dbReference type="Gene3D" id="3.40.50.300">
    <property type="entry name" value="P-loop containing nucleotide triphosphate hydrolases"/>
    <property type="match status" value="1"/>
</dbReference>
<dbReference type="PANTHER" id="PTHR23115">
    <property type="entry name" value="TRANSLATION FACTOR"/>
    <property type="match status" value="1"/>
</dbReference>
<keyword evidence="5" id="KW-0067">ATP-binding</keyword>
<dbReference type="InterPro" id="IPR009001">
    <property type="entry name" value="Transl_elong_EF1A/Init_IF2_C"/>
</dbReference>
<evidence type="ECO:0000256" key="6">
    <source>
        <dbReference type="ARBA" id="ARBA00023134"/>
    </source>
</evidence>
<dbReference type="InterPro" id="IPR041757">
    <property type="entry name" value="CysN_GTP-bd"/>
</dbReference>
<dbReference type="InterPro" id="IPR011779">
    <property type="entry name" value="SO4_adenylTrfase_lsu"/>
</dbReference>
<feature type="domain" description="Tr-type G" evidence="7">
    <location>
        <begin position="8"/>
        <end position="221"/>
    </location>
</feature>
<comment type="caution">
    <text evidence="8">The sequence shown here is derived from an EMBL/GenBank/DDBJ whole genome shotgun (WGS) entry which is preliminary data.</text>
</comment>
<proteinExistence type="predicted"/>
<dbReference type="SUPFAM" id="SSF50447">
    <property type="entry name" value="Translation proteins"/>
    <property type="match status" value="1"/>
</dbReference>
<protein>
    <recommendedName>
        <fullName evidence="1">sulfate adenylyltransferase</fullName>
        <ecNumber evidence="1">2.7.7.4</ecNumber>
    </recommendedName>
</protein>
<evidence type="ECO:0000256" key="1">
    <source>
        <dbReference type="ARBA" id="ARBA00012391"/>
    </source>
</evidence>
<dbReference type="InterPro" id="IPR009000">
    <property type="entry name" value="Transl_B-barrel_sf"/>
</dbReference>
<sequence length="426" mass="47309">MAAPSKNMDILRFATAGSVDDGKSTLIGRLLFDSKSIFEDQLESVERTSADRGEEYTNLALLTDGLRAEREQGITIDVAYRYFATPRRKFIIADTPGHIQYTRNMVTGASTADLAIILVDARKGILEQSRRHAFLTTLLKVPHLVVAVNKMDLVDYDQQVYEQIVDEFATFAARLDARDLTFIPLSALHGDNVVERSPNTPWYEGPSLLHHLEHVHIASDRNLIDVRFPVQYVIRPHKSTDPELHDYRGYAGQVAGGVLKPGDEVVHLPSGLTTTITHIDGPNGPVAEAYAPMSVTLRLADDVDISRGDMIARPGNRPEVAQDLEAMVCWMTPERQLSPRMKVLVKHTTRTARAMVKDLHYRLDVNTLHRDETATGLGLNEIGRISLRVTQPLFVDDYGRNRLTGGFILIDEATHNTVAAGMITGA</sequence>
<dbReference type="InterPro" id="IPR054696">
    <property type="entry name" value="GTP-eEF1A_C"/>
</dbReference>
<gene>
    <name evidence="8" type="ORF">HNR61_008439</name>
</gene>
<evidence type="ECO:0000256" key="3">
    <source>
        <dbReference type="ARBA" id="ARBA00022695"/>
    </source>
</evidence>
<keyword evidence="3 8" id="KW-0548">Nucleotidyltransferase</keyword>
<dbReference type="InterPro" id="IPR050100">
    <property type="entry name" value="TRAFAC_GTPase_members"/>
</dbReference>
<dbReference type="InterPro" id="IPR027417">
    <property type="entry name" value="P-loop_NTPase"/>
</dbReference>
<reference evidence="8 9" key="1">
    <citation type="submission" date="2020-08" db="EMBL/GenBank/DDBJ databases">
        <title>Genomic Encyclopedia of Type Strains, Phase IV (KMG-IV): sequencing the most valuable type-strain genomes for metagenomic binning, comparative biology and taxonomic classification.</title>
        <authorList>
            <person name="Goeker M."/>
        </authorList>
    </citation>
    <scope>NUCLEOTIDE SEQUENCE [LARGE SCALE GENOMIC DNA]</scope>
    <source>
        <strain evidence="8 9">DSM 44197</strain>
    </source>
</reference>
<dbReference type="EC" id="2.7.7.4" evidence="1"/>
<dbReference type="Pfam" id="PF22594">
    <property type="entry name" value="GTP-eEF1A_C"/>
    <property type="match status" value="1"/>
</dbReference>
<keyword evidence="2 8" id="KW-0808">Transferase</keyword>
<keyword evidence="6" id="KW-0342">GTP-binding</keyword>
<dbReference type="GO" id="GO:0006790">
    <property type="term" value="P:sulfur compound metabolic process"/>
    <property type="evidence" value="ECO:0007669"/>
    <property type="project" value="InterPro"/>
</dbReference>
<organism evidence="8 9">
    <name type="scientific">Actinomadura namibiensis</name>
    <dbReference type="NCBI Taxonomy" id="182080"/>
    <lineage>
        <taxon>Bacteria</taxon>
        <taxon>Bacillati</taxon>
        <taxon>Actinomycetota</taxon>
        <taxon>Actinomycetes</taxon>
        <taxon>Streptosporangiales</taxon>
        <taxon>Thermomonosporaceae</taxon>
        <taxon>Actinomadura</taxon>
    </lineage>
</organism>
<dbReference type="InterPro" id="IPR000795">
    <property type="entry name" value="T_Tr_GTP-bd_dom"/>
</dbReference>
<keyword evidence="4" id="KW-0547">Nucleotide-binding</keyword>
<dbReference type="CDD" id="cd04166">
    <property type="entry name" value="CysN_ATPS"/>
    <property type="match status" value="1"/>
</dbReference>
<dbReference type="InterPro" id="IPR044139">
    <property type="entry name" value="CysN_NoDQ_III"/>
</dbReference>
<dbReference type="Proteomes" id="UP000572680">
    <property type="component" value="Unassembled WGS sequence"/>
</dbReference>
<dbReference type="Pfam" id="PF00009">
    <property type="entry name" value="GTP_EFTU"/>
    <property type="match status" value="1"/>
</dbReference>
<dbReference type="FunFam" id="3.40.50.300:FF:000119">
    <property type="entry name" value="Sulfate adenylyltransferase subunit 1"/>
    <property type="match status" value="1"/>
</dbReference>
<evidence type="ECO:0000256" key="5">
    <source>
        <dbReference type="ARBA" id="ARBA00022840"/>
    </source>
</evidence>
<dbReference type="NCBIfam" id="TIGR02034">
    <property type="entry name" value="CysN"/>
    <property type="match status" value="1"/>
</dbReference>
<dbReference type="SUPFAM" id="SSF50465">
    <property type="entry name" value="EF-Tu/eEF-1alpha/eIF2-gamma C-terminal domain"/>
    <property type="match status" value="1"/>
</dbReference>
<dbReference type="EMBL" id="JACJIA010000018">
    <property type="protein sequence ID" value="MBA8956749.1"/>
    <property type="molecule type" value="Genomic_DNA"/>
</dbReference>
<dbReference type="GO" id="GO:0004781">
    <property type="term" value="F:sulfate adenylyltransferase (ATP) activity"/>
    <property type="evidence" value="ECO:0007669"/>
    <property type="project" value="UniProtKB-EC"/>
</dbReference>
<dbReference type="PROSITE" id="PS51722">
    <property type="entry name" value="G_TR_2"/>
    <property type="match status" value="1"/>
</dbReference>